<keyword evidence="4 5" id="KW-0067">ATP-binding</keyword>
<protein>
    <recommendedName>
        <fullName evidence="5 6">tRNA dimethylallyltransferase</fullName>
        <ecNumber evidence="5 6">2.5.1.75</ecNumber>
    </recommendedName>
</protein>
<keyword evidence="5" id="KW-0963">Cytoplasm</keyword>
<keyword evidence="5 6" id="KW-0819">tRNA processing</keyword>
<evidence type="ECO:0000256" key="2">
    <source>
        <dbReference type="ARBA" id="ARBA00022679"/>
    </source>
</evidence>
<dbReference type="RefSeq" id="XP_018694685.1">
    <property type="nucleotide sequence ID" value="XM_018835035.1"/>
</dbReference>
<comment type="catalytic activity">
    <reaction evidence="5 6">
        <text>adenosine(37) in tRNA + dimethylallyl diphosphate = N(6)-dimethylallyladenosine(37) in tRNA + diphosphate</text>
        <dbReference type="Rhea" id="RHEA:26482"/>
        <dbReference type="Rhea" id="RHEA-COMP:10162"/>
        <dbReference type="Rhea" id="RHEA-COMP:10375"/>
        <dbReference type="ChEBI" id="CHEBI:33019"/>
        <dbReference type="ChEBI" id="CHEBI:57623"/>
        <dbReference type="ChEBI" id="CHEBI:74411"/>
        <dbReference type="ChEBI" id="CHEBI:74415"/>
        <dbReference type="EC" id="2.5.1.75"/>
    </reaction>
</comment>
<dbReference type="Proteomes" id="UP000078343">
    <property type="component" value="Unassembled WGS sequence"/>
</dbReference>
<comment type="similarity">
    <text evidence="1 5 7">Belongs to the IPP transferase family.</text>
</comment>
<dbReference type="NCBIfam" id="TIGR00174">
    <property type="entry name" value="miaA"/>
    <property type="match status" value="1"/>
</dbReference>
<dbReference type="HAMAP" id="MF_00185">
    <property type="entry name" value="IPP_trans"/>
    <property type="match status" value="1"/>
</dbReference>
<dbReference type="InterPro" id="IPR039657">
    <property type="entry name" value="Dimethylallyltransferase"/>
</dbReference>
<dbReference type="STRING" id="1367422.A0A178ZNC3"/>
<keyword evidence="2 5" id="KW-0808">Transferase</keyword>
<dbReference type="PIRSF" id="PIRSF039110">
    <property type="entry name" value="IPP_transferase"/>
    <property type="match status" value="1"/>
</dbReference>
<evidence type="ECO:0000313" key="9">
    <source>
        <dbReference type="Proteomes" id="UP000078343"/>
    </source>
</evidence>
<dbReference type="GO" id="GO:0052381">
    <property type="term" value="F:tRNA dimethylallyltransferase activity"/>
    <property type="evidence" value="ECO:0007669"/>
    <property type="project" value="UniProtKB-UniRule"/>
</dbReference>
<dbReference type="GeneID" id="30007689"/>
<evidence type="ECO:0000256" key="7">
    <source>
        <dbReference type="RuleBase" id="RU003785"/>
    </source>
</evidence>
<dbReference type="SUPFAM" id="SSF52540">
    <property type="entry name" value="P-loop containing nucleoside triphosphate hydrolases"/>
    <property type="match status" value="2"/>
</dbReference>
<comment type="caution">
    <text evidence="8">The sequence shown here is derived from an EMBL/GenBank/DDBJ whole genome shotgun (WGS) entry which is preliminary data.</text>
</comment>
<dbReference type="GO" id="GO:0005739">
    <property type="term" value="C:mitochondrion"/>
    <property type="evidence" value="ECO:0007669"/>
    <property type="project" value="TreeGrafter"/>
</dbReference>
<dbReference type="PANTHER" id="PTHR11088:SF89">
    <property type="entry name" value="TRNA DIMETHYLALLYLTRANSFERASE"/>
    <property type="match status" value="1"/>
</dbReference>
<dbReference type="Pfam" id="PF01715">
    <property type="entry name" value="IPPT"/>
    <property type="match status" value="1"/>
</dbReference>
<evidence type="ECO:0000256" key="4">
    <source>
        <dbReference type="ARBA" id="ARBA00022840"/>
    </source>
</evidence>
<dbReference type="GO" id="GO:0005524">
    <property type="term" value="F:ATP binding"/>
    <property type="evidence" value="ECO:0007669"/>
    <property type="project" value="UniProtKB-UniRule"/>
</dbReference>
<accession>A0A178ZNC3</accession>
<evidence type="ECO:0000256" key="6">
    <source>
        <dbReference type="RuleBase" id="RU003783"/>
    </source>
</evidence>
<organism evidence="8 9">
    <name type="scientific">Fonsecaea erecta</name>
    <dbReference type="NCBI Taxonomy" id="1367422"/>
    <lineage>
        <taxon>Eukaryota</taxon>
        <taxon>Fungi</taxon>
        <taxon>Dikarya</taxon>
        <taxon>Ascomycota</taxon>
        <taxon>Pezizomycotina</taxon>
        <taxon>Eurotiomycetes</taxon>
        <taxon>Chaetothyriomycetidae</taxon>
        <taxon>Chaetothyriales</taxon>
        <taxon>Herpotrichiellaceae</taxon>
        <taxon>Fonsecaea</taxon>
    </lineage>
</organism>
<sequence length="464" mass="52125">MASSPPKDPLIMIIGATGTGKSKLAVELATRFNGEVINCDAMQMYKGLPIITNKIPENEQNGIPHHLLDFIGLKEKLWTVQQFVKESSRVIDEIRARGRLPIVVGGTIYYTFSLLFEDAILTPHRSEHQSEPDVKASDEDFPILSASTEEIFAKLQEVDPEMAKRWHPNDRNKIRRSLQIYLQSGRKASDIYAEQRQASLYDGNGVTIHGADVHDRKMNLRYPSLLLWLEAEDAVLKQRLNDRVDTMVATGLCGEVLQMAELEEELRQEAKPLDLAGGIWGSIGYKEMKLWLEAHQAVDRDPAKLTEAEQDGIDAVKASTRRYAKRQNRFVRIRLAKALKAAGRLDLLFLLDCTDLIRWDIAVAEPAQALVDAFLNGDELPKPSSLSTMAERVLSQIEEDDGVDSREARTCPVCQKTLMTGKEWRGHLASRSHKKLAAWHRNRESVPFGQIDESQQVPVSTSPG</sequence>
<dbReference type="Gene3D" id="1.10.20.140">
    <property type="match status" value="1"/>
</dbReference>
<dbReference type="InterPro" id="IPR030666">
    <property type="entry name" value="IPP_transferase_euk"/>
</dbReference>
<dbReference type="EMBL" id="LVYI01000003">
    <property type="protein sequence ID" value="OAP61318.1"/>
    <property type="molecule type" value="Genomic_DNA"/>
</dbReference>
<dbReference type="Gene3D" id="3.40.50.300">
    <property type="entry name" value="P-loop containing nucleotide triphosphate hydrolases"/>
    <property type="match status" value="1"/>
</dbReference>
<keyword evidence="3 5" id="KW-0547">Nucleotide-binding</keyword>
<evidence type="ECO:0000256" key="3">
    <source>
        <dbReference type="ARBA" id="ARBA00022741"/>
    </source>
</evidence>
<dbReference type="AlphaFoldDB" id="A0A178ZNC3"/>
<evidence type="ECO:0000256" key="5">
    <source>
        <dbReference type="PIRNR" id="PIRNR039110"/>
    </source>
</evidence>
<reference evidence="8 9" key="1">
    <citation type="submission" date="2016-04" db="EMBL/GenBank/DDBJ databases">
        <title>Draft genome of Fonsecaea erecta CBS 125763.</title>
        <authorList>
            <person name="Weiss V.A."/>
            <person name="Vicente V.A."/>
            <person name="Raittz R.T."/>
            <person name="Moreno L.F."/>
            <person name="De Souza E.M."/>
            <person name="Pedrosa F.O."/>
            <person name="Steffens M.B."/>
            <person name="Faoro H."/>
            <person name="Tadra-Sfeir M.Z."/>
            <person name="Najafzadeh M.J."/>
            <person name="Felipe M.S."/>
            <person name="Teixeira M."/>
            <person name="Sun J."/>
            <person name="Xi L."/>
            <person name="Gomes R."/>
            <person name="De Azevedo C.M."/>
            <person name="Salgado C.G."/>
            <person name="Da Silva M.B."/>
            <person name="Nascimento M.F."/>
            <person name="Queiroz-Telles F."/>
            <person name="Attili D.S."/>
            <person name="Gorbushina A."/>
        </authorList>
    </citation>
    <scope>NUCLEOTIDE SEQUENCE [LARGE SCALE GENOMIC DNA]</scope>
    <source>
        <strain evidence="8 9">CBS 125763</strain>
    </source>
</reference>
<keyword evidence="9" id="KW-1185">Reference proteome</keyword>
<dbReference type="EC" id="2.5.1.75" evidence="5 6"/>
<dbReference type="InterPro" id="IPR018022">
    <property type="entry name" value="IPT"/>
</dbReference>
<dbReference type="OrthoDB" id="775260at2759"/>
<comment type="function">
    <text evidence="5">Catalyzes the transfer of a dimethylallyl group onto the adenine at position 37.</text>
</comment>
<dbReference type="GO" id="GO:0006400">
    <property type="term" value="P:tRNA modification"/>
    <property type="evidence" value="ECO:0007669"/>
    <property type="project" value="TreeGrafter"/>
</dbReference>
<dbReference type="InterPro" id="IPR027417">
    <property type="entry name" value="P-loop_NTPase"/>
</dbReference>
<dbReference type="PANTHER" id="PTHR11088">
    <property type="entry name" value="TRNA DIMETHYLALLYLTRANSFERASE"/>
    <property type="match status" value="1"/>
</dbReference>
<evidence type="ECO:0000256" key="1">
    <source>
        <dbReference type="ARBA" id="ARBA00005842"/>
    </source>
</evidence>
<gene>
    <name evidence="8" type="ORF">AYL99_03519</name>
</gene>
<evidence type="ECO:0000313" key="8">
    <source>
        <dbReference type="EMBL" id="OAP61318.1"/>
    </source>
</evidence>
<proteinExistence type="inferred from homology"/>
<name>A0A178ZNC3_9EURO</name>